<evidence type="ECO:0000256" key="3">
    <source>
        <dbReference type="ARBA" id="ARBA00022705"/>
    </source>
</evidence>
<dbReference type="Gene3D" id="3.30.470.30">
    <property type="entry name" value="DNA ligase/mRNA capping enzyme"/>
    <property type="match status" value="1"/>
</dbReference>
<organism evidence="13 14">
    <name type="scientific">Treponema pedis</name>
    <dbReference type="NCBI Taxonomy" id="409322"/>
    <lineage>
        <taxon>Bacteria</taxon>
        <taxon>Pseudomonadati</taxon>
        <taxon>Spirochaetota</taxon>
        <taxon>Spirochaetia</taxon>
        <taxon>Spirochaetales</taxon>
        <taxon>Treponemataceae</taxon>
        <taxon>Treponema</taxon>
    </lineage>
</organism>
<comment type="function">
    <text evidence="1 11">DNA ligase that catalyzes the formation of phosphodiester linkages between 5'-phosphoryl and 3'-hydroxyl groups in double-stranded DNA using NAD as a coenzyme and as the energy source for the reaction. It is essential for DNA replication and repair of damaged DNA.</text>
</comment>
<gene>
    <name evidence="11 13" type="primary">ligA</name>
    <name evidence="13" type="ORF">IFE08_07210</name>
</gene>
<dbReference type="Proteomes" id="UP000593915">
    <property type="component" value="Chromosome"/>
</dbReference>
<keyword evidence="2 11" id="KW-0436">Ligase</keyword>
<keyword evidence="8 11" id="KW-0520">NAD</keyword>
<comment type="catalytic activity">
    <reaction evidence="10 11">
        <text>NAD(+) + (deoxyribonucleotide)n-3'-hydroxyl + 5'-phospho-(deoxyribonucleotide)m = (deoxyribonucleotide)n+m + AMP + beta-nicotinamide D-nucleotide.</text>
        <dbReference type="EC" id="6.5.1.2"/>
    </reaction>
</comment>
<evidence type="ECO:0000313" key="13">
    <source>
        <dbReference type="EMBL" id="QOW59669.1"/>
    </source>
</evidence>
<evidence type="ECO:0000256" key="6">
    <source>
        <dbReference type="ARBA" id="ARBA00022833"/>
    </source>
</evidence>
<feature type="binding site" evidence="11">
    <location>
        <position position="162"/>
    </location>
    <ligand>
        <name>NAD(+)</name>
        <dbReference type="ChEBI" id="CHEBI:57540"/>
    </ligand>
</feature>
<feature type="binding site" evidence="11">
    <location>
        <begin position="30"/>
        <end position="34"/>
    </location>
    <ligand>
        <name>NAD(+)</name>
        <dbReference type="ChEBI" id="CHEBI:57540"/>
    </ligand>
</feature>
<keyword evidence="6 11" id="KW-0862">Zinc</keyword>
<dbReference type="SUPFAM" id="SSF47781">
    <property type="entry name" value="RuvA domain 2-like"/>
    <property type="match status" value="1"/>
</dbReference>
<comment type="caution">
    <text evidence="11">Lacks conserved residue(s) required for the propagation of feature annotation.</text>
</comment>
<feature type="binding site" evidence="11">
    <location>
        <position position="295"/>
    </location>
    <ligand>
        <name>NAD(+)</name>
        <dbReference type="ChEBI" id="CHEBI:57540"/>
    </ligand>
</feature>
<keyword evidence="3 11" id="KW-0235">DNA replication</keyword>
<dbReference type="AlphaFoldDB" id="A0A7S6WM31"/>
<feature type="binding site" evidence="11">
    <location>
        <position position="274"/>
    </location>
    <ligand>
        <name>NAD(+)</name>
        <dbReference type="ChEBI" id="CHEBI:57540"/>
    </ligand>
</feature>
<dbReference type="PROSITE" id="PS50172">
    <property type="entry name" value="BRCT"/>
    <property type="match status" value="1"/>
</dbReference>
<evidence type="ECO:0000256" key="7">
    <source>
        <dbReference type="ARBA" id="ARBA00022842"/>
    </source>
</evidence>
<dbReference type="GO" id="GO:0006260">
    <property type="term" value="P:DNA replication"/>
    <property type="evidence" value="ECO:0007669"/>
    <property type="project" value="UniProtKB-KW"/>
</dbReference>
<feature type="active site" description="N6-AMP-lysine intermediate" evidence="11">
    <location>
        <position position="99"/>
    </location>
</feature>
<dbReference type="EMBL" id="CP061839">
    <property type="protein sequence ID" value="QOW59669.1"/>
    <property type="molecule type" value="Genomic_DNA"/>
</dbReference>
<feature type="domain" description="BRCT" evidence="12">
    <location>
        <begin position="563"/>
        <end position="643"/>
    </location>
</feature>
<dbReference type="SUPFAM" id="SSF52113">
    <property type="entry name" value="BRCT domain"/>
    <property type="match status" value="1"/>
</dbReference>
<keyword evidence="11" id="KW-0464">Manganese</keyword>
<dbReference type="Gene3D" id="1.10.287.610">
    <property type="entry name" value="Helix hairpin bin"/>
    <property type="match status" value="1"/>
</dbReference>
<feature type="binding site" evidence="11">
    <location>
        <position position="389"/>
    </location>
    <ligand>
        <name>Zn(2+)</name>
        <dbReference type="ChEBI" id="CHEBI:29105"/>
    </ligand>
</feature>
<dbReference type="GO" id="GO:0006281">
    <property type="term" value="P:DNA repair"/>
    <property type="evidence" value="ECO:0007669"/>
    <property type="project" value="UniProtKB-KW"/>
</dbReference>
<feature type="binding site" evidence="11">
    <location>
        <position position="402"/>
    </location>
    <ligand>
        <name>Zn(2+)</name>
        <dbReference type="ChEBI" id="CHEBI:29105"/>
    </ligand>
</feature>
<evidence type="ECO:0000256" key="1">
    <source>
        <dbReference type="ARBA" id="ARBA00004067"/>
    </source>
</evidence>
<evidence type="ECO:0000256" key="5">
    <source>
        <dbReference type="ARBA" id="ARBA00022763"/>
    </source>
</evidence>
<dbReference type="InterPro" id="IPR001357">
    <property type="entry name" value="BRCT_dom"/>
</dbReference>
<dbReference type="InterPro" id="IPR001679">
    <property type="entry name" value="DNA_ligase"/>
</dbReference>
<dbReference type="Pfam" id="PF00533">
    <property type="entry name" value="BRCT"/>
    <property type="match status" value="1"/>
</dbReference>
<dbReference type="Gene3D" id="3.40.50.10190">
    <property type="entry name" value="BRCT domain"/>
    <property type="match status" value="1"/>
</dbReference>
<dbReference type="Pfam" id="PF01653">
    <property type="entry name" value="DNA_ligase_aden"/>
    <property type="match status" value="1"/>
</dbReference>
<comment type="similarity">
    <text evidence="11">Belongs to the NAD-dependent DNA ligase family. LigA subfamily.</text>
</comment>
<dbReference type="SMART" id="SM00532">
    <property type="entry name" value="LIGANc"/>
    <property type="match status" value="1"/>
</dbReference>
<dbReference type="InterPro" id="IPR013839">
    <property type="entry name" value="DNAligase_adenylation"/>
</dbReference>
<keyword evidence="5 11" id="KW-0227">DNA damage</keyword>
<feature type="binding site" evidence="11">
    <location>
        <begin position="72"/>
        <end position="73"/>
    </location>
    <ligand>
        <name>NAD(+)</name>
        <dbReference type="ChEBI" id="CHEBI:57540"/>
    </ligand>
</feature>
<feature type="binding site" evidence="11">
    <location>
        <position position="386"/>
    </location>
    <ligand>
        <name>Zn(2+)</name>
        <dbReference type="ChEBI" id="CHEBI:29105"/>
    </ligand>
</feature>
<dbReference type="Pfam" id="PF03120">
    <property type="entry name" value="OB_DNA_ligase"/>
    <property type="match status" value="1"/>
</dbReference>
<dbReference type="NCBIfam" id="TIGR00575">
    <property type="entry name" value="dnlj"/>
    <property type="match status" value="1"/>
</dbReference>
<dbReference type="SUPFAM" id="SSF50249">
    <property type="entry name" value="Nucleic acid-binding proteins"/>
    <property type="match status" value="1"/>
</dbReference>
<dbReference type="InterPro" id="IPR004150">
    <property type="entry name" value="NAD_DNA_ligase_OB"/>
</dbReference>
<evidence type="ECO:0000256" key="4">
    <source>
        <dbReference type="ARBA" id="ARBA00022723"/>
    </source>
</evidence>
<dbReference type="GO" id="GO:0003911">
    <property type="term" value="F:DNA ligase (NAD+) activity"/>
    <property type="evidence" value="ECO:0007669"/>
    <property type="project" value="UniProtKB-UniRule"/>
</dbReference>
<dbReference type="NCBIfam" id="NF005932">
    <property type="entry name" value="PRK07956.1"/>
    <property type="match status" value="1"/>
</dbReference>
<dbReference type="Gene3D" id="2.40.50.140">
    <property type="entry name" value="Nucleic acid-binding proteins"/>
    <property type="match status" value="1"/>
</dbReference>
<dbReference type="InterPro" id="IPR018239">
    <property type="entry name" value="DNA_ligase_AS"/>
</dbReference>
<evidence type="ECO:0000256" key="8">
    <source>
        <dbReference type="ARBA" id="ARBA00023027"/>
    </source>
</evidence>
<dbReference type="InterPro" id="IPR036420">
    <property type="entry name" value="BRCT_dom_sf"/>
</dbReference>
<dbReference type="RefSeq" id="WP_194075320.1">
    <property type="nucleotide sequence ID" value="NZ_CP061839.1"/>
</dbReference>
<dbReference type="CDD" id="cd17748">
    <property type="entry name" value="BRCT_DNA_ligase_like"/>
    <property type="match status" value="1"/>
</dbReference>
<evidence type="ECO:0000256" key="11">
    <source>
        <dbReference type="HAMAP-Rule" id="MF_01588"/>
    </source>
</evidence>
<protein>
    <recommendedName>
        <fullName evidence="11">DNA ligase</fullName>
        <ecNumber evidence="11">6.5.1.2</ecNumber>
    </recommendedName>
    <alternativeName>
        <fullName evidence="11">Polydeoxyribonucleotide synthase [NAD(+)]</fullName>
    </alternativeName>
</protein>
<evidence type="ECO:0000259" key="12">
    <source>
        <dbReference type="PROSITE" id="PS50172"/>
    </source>
</evidence>
<dbReference type="EC" id="6.5.1.2" evidence="11"/>
<dbReference type="InterPro" id="IPR012340">
    <property type="entry name" value="NA-bd_OB-fold"/>
</dbReference>
<feature type="binding site" evidence="11">
    <location>
        <position position="407"/>
    </location>
    <ligand>
        <name>Zn(2+)</name>
        <dbReference type="ChEBI" id="CHEBI:29105"/>
    </ligand>
</feature>
<dbReference type="SUPFAM" id="SSF56091">
    <property type="entry name" value="DNA ligase/mRNA capping enzyme, catalytic domain"/>
    <property type="match status" value="1"/>
</dbReference>
<evidence type="ECO:0000313" key="14">
    <source>
        <dbReference type="Proteomes" id="UP000593915"/>
    </source>
</evidence>
<keyword evidence="9 11" id="KW-0234">DNA repair</keyword>
<comment type="cofactor">
    <cofactor evidence="11">
        <name>Mg(2+)</name>
        <dbReference type="ChEBI" id="CHEBI:18420"/>
    </cofactor>
    <cofactor evidence="11">
        <name>Mn(2+)</name>
        <dbReference type="ChEBI" id="CHEBI:29035"/>
    </cofactor>
</comment>
<reference evidence="13 14" key="1">
    <citation type="submission" date="2020-09" db="EMBL/GenBank/DDBJ databases">
        <title>Characterization of Treponema spp. from bovine digital dermatitis in Korea.</title>
        <authorList>
            <person name="Espiritu H.M."/>
            <person name="Cho Y.I."/>
            <person name="Mamuad L."/>
        </authorList>
    </citation>
    <scope>NUCLEOTIDE SEQUENCE [LARGE SCALE GENOMIC DNA]</scope>
    <source>
        <strain evidence="13 14">KS1</strain>
    </source>
</reference>
<accession>A0A7S6WM31</accession>
<keyword evidence="4 11" id="KW-0479">Metal-binding</keyword>
<dbReference type="InterPro" id="IPR010994">
    <property type="entry name" value="RuvA_2-like"/>
</dbReference>
<evidence type="ECO:0000256" key="9">
    <source>
        <dbReference type="ARBA" id="ARBA00023204"/>
    </source>
</evidence>
<dbReference type="PIRSF" id="PIRSF001604">
    <property type="entry name" value="LigA"/>
    <property type="match status" value="1"/>
</dbReference>
<dbReference type="SMART" id="SM00292">
    <property type="entry name" value="BRCT"/>
    <property type="match status" value="1"/>
</dbReference>
<sequence>MENKKRIKELEKLIKKHQDLYYNSEPEISDAEFDELWDELKILDPKNKIFTVVPKESADGFPKAEHIVPMGSQEKAANPEAFSAWALKMPFNEFIVQYKLDGASIELQYEKGKFVRAVTRGDGKIGDDITENAHKMKGVVKILSGLSSPSGENPFTGGIRGEVIMTRSAHKSFFSDKANCRNAANGLMKKKNGEGNEHLTVICYDAVQGTQGKPFSGYAPFKTETEKLAWLKDSGFLTVELKLCKSIDEVIKYRAEVMEKRPLLDFDIDGLVVKNDEIDSSDVSRARPEKQIAFKFSLEEAVTVLRGIEWSESGATYTPIALIEPIRLAGTTVKRASLANPNIIEALNLKIGSRVAVTKRGEIIPKIEALIENPSGVKPIEYPDKCSACGSSLVNEGTRLYCPNISCKKLILHRIEKWISVLDIRDFGITLIRRLFDMERINSIYDLYTLTVEELSAIDRMGKVSAAKVYTALHSKKEISLKQFIAGFDIEGIGEVMVEKLEEAGFDTPEKLFKANENDFAKVYQFGEVLSNILVTSLKLLKEEMQTLIDSGNIKIKEPLSEKDGAVLKGFSFCFTGELNSMKRAEAEIKVKERGGSVKSSVINGLSYLVTNTPDSGSSKNKKAQELGTAIITEKEFLKMLEV</sequence>
<dbReference type="InterPro" id="IPR013840">
    <property type="entry name" value="DNAligase_N"/>
</dbReference>
<keyword evidence="7 11" id="KW-0460">Magnesium</keyword>
<proteinExistence type="inferred from homology"/>
<dbReference type="Pfam" id="PF14520">
    <property type="entry name" value="HHH_5"/>
    <property type="match status" value="1"/>
</dbReference>
<dbReference type="GO" id="GO:0046872">
    <property type="term" value="F:metal ion binding"/>
    <property type="evidence" value="ECO:0007669"/>
    <property type="project" value="UniProtKB-KW"/>
</dbReference>
<evidence type="ECO:0000256" key="10">
    <source>
        <dbReference type="ARBA" id="ARBA00034005"/>
    </source>
</evidence>
<dbReference type="HAMAP" id="MF_01588">
    <property type="entry name" value="DNA_ligase_A"/>
    <property type="match status" value="1"/>
</dbReference>
<evidence type="ECO:0000256" key="2">
    <source>
        <dbReference type="ARBA" id="ARBA00022598"/>
    </source>
</evidence>
<feature type="binding site" evidence="11">
    <location>
        <position position="120"/>
    </location>
    <ligand>
        <name>NAD(+)</name>
        <dbReference type="ChEBI" id="CHEBI:57540"/>
    </ligand>
</feature>
<dbReference type="Gene3D" id="1.10.150.20">
    <property type="entry name" value="5' to 3' exonuclease, C-terminal subdomain"/>
    <property type="match status" value="2"/>
</dbReference>
<name>A0A7S6WM31_9SPIR</name>
<dbReference type="PROSITE" id="PS01055">
    <property type="entry name" value="DNA_LIGASE_N1"/>
    <property type="match status" value="1"/>
</dbReference>